<dbReference type="InterPro" id="IPR013785">
    <property type="entry name" value="Aldolase_TIM"/>
</dbReference>
<evidence type="ECO:0000256" key="8">
    <source>
        <dbReference type="ARBA" id="ARBA00022723"/>
    </source>
</evidence>
<evidence type="ECO:0000256" key="10">
    <source>
        <dbReference type="HAMAP-Rule" id="MF_02227"/>
    </source>
</evidence>
<comment type="pathway">
    <text evidence="10">Carbohydrate degradation.</text>
</comment>
<protein>
    <recommendedName>
        <fullName evidence="7 10">Ribulose-phosphate 3-epimerase</fullName>
        <ecNumber evidence="7 10">5.1.3.1</ecNumber>
    </recommendedName>
</protein>
<sequence length="216" mass="23730">MQKRSLSASILSADILNLQKQVEELEEGGVDMLHIDVMDGAFVPNLGFSISSVEALKKITKLPLDVHLMMENPERHIQAFVDAGSDILTVHLEAVKHIDRTIRQIKNFKIKAGVALLPSSLPQNLEYIIDIIDLVLVMSVNPGFGGQTFIQSQLNKISYLSSKMQANTLLSVDGGVNIRNISQIADAGANTFVVGSYLYKDGNIQQNIQNIKSLIM</sequence>
<evidence type="ECO:0000256" key="9">
    <source>
        <dbReference type="ARBA" id="ARBA00023235"/>
    </source>
</evidence>
<feature type="binding site" evidence="10 14">
    <location>
        <position position="9"/>
    </location>
    <ligand>
        <name>substrate</name>
    </ligand>
</feature>
<keyword evidence="10 11" id="KW-0119">Carbohydrate metabolism</keyword>
<feature type="binding site" evidence="10 13">
    <location>
        <position position="36"/>
    </location>
    <ligand>
        <name>a divalent metal cation</name>
        <dbReference type="ChEBI" id="CHEBI:60240"/>
    </ligand>
</feature>
<comment type="cofactor">
    <cofactor evidence="3">
        <name>Co(2+)</name>
        <dbReference type="ChEBI" id="CHEBI:48828"/>
    </cofactor>
</comment>
<feature type="binding site" evidence="10 14">
    <location>
        <begin position="143"/>
        <end position="146"/>
    </location>
    <ligand>
        <name>substrate</name>
    </ligand>
</feature>
<feature type="binding site" evidence="10">
    <location>
        <begin position="173"/>
        <end position="175"/>
    </location>
    <ligand>
        <name>substrate</name>
    </ligand>
</feature>
<dbReference type="PIRSF" id="PIRSF001461">
    <property type="entry name" value="RPE"/>
    <property type="match status" value="1"/>
</dbReference>
<evidence type="ECO:0000256" key="3">
    <source>
        <dbReference type="ARBA" id="ARBA00001941"/>
    </source>
</evidence>
<keyword evidence="13" id="KW-0464">Manganese</keyword>
<comment type="similarity">
    <text evidence="6 10 11">Belongs to the ribulose-phosphate 3-epimerase family.</text>
</comment>
<evidence type="ECO:0000256" key="7">
    <source>
        <dbReference type="ARBA" id="ARBA00013188"/>
    </source>
</evidence>
<name>A0A2P1P834_9RICK</name>
<dbReference type="Gene3D" id="3.20.20.70">
    <property type="entry name" value="Aldolase class I"/>
    <property type="match status" value="1"/>
</dbReference>
<dbReference type="KEGG" id="ptc:phytr_4910"/>
<comment type="cofactor">
    <cofactor evidence="4">
        <name>Zn(2+)</name>
        <dbReference type="ChEBI" id="CHEBI:29105"/>
    </cofactor>
</comment>
<dbReference type="NCBIfam" id="NF004076">
    <property type="entry name" value="PRK05581.1-4"/>
    <property type="match status" value="1"/>
</dbReference>
<evidence type="ECO:0000256" key="1">
    <source>
        <dbReference type="ARBA" id="ARBA00001782"/>
    </source>
</evidence>
<dbReference type="AlphaFoldDB" id="A0A2P1P834"/>
<feature type="binding site" evidence="10 13">
    <location>
        <position position="67"/>
    </location>
    <ligand>
        <name>a divalent metal cation</name>
        <dbReference type="ChEBI" id="CHEBI:60240"/>
    </ligand>
</feature>
<evidence type="ECO:0000256" key="4">
    <source>
        <dbReference type="ARBA" id="ARBA00001947"/>
    </source>
</evidence>
<evidence type="ECO:0000256" key="12">
    <source>
        <dbReference type="PIRSR" id="PIRSR001461-1"/>
    </source>
</evidence>
<dbReference type="PANTHER" id="PTHR11749">
    <property type="entry name" value="RIBULOSE-5-PHOSPHATE-3-EPIMERASE"/>
    <property type="match status" value="1"/>
</dbReference>
<dbReference type="CDD" id="cd00429">
    <property type="entry name" value="RPE"/>
    <property type="match status" value="1"/>
</dbReference>
<keyword evidence="13" id="KW-0862">Zinc</keyword>
<dbReference type="EC" id="5.1.3.1" evidence="7 10"/>
<gene>
    <name evidence="10" type="primary">rpe</name>
    <name evidence="15" type="ORF">phytr_4910</name>
</gene>
<dbReference type="SUPFAM" id="SSF51366">
    <property type="entry name" value="Ribulose-phoshate binding barrel"/>
    <property type="match status" value="1"/>
</dbReference>
<feature type="binding site" evidence="10 14">
    <location>
        <begin position="195"/>
        <end position="196"/>
    </location>
    <ligand>
        <name>substrate</name>
    </ligand>
</feature>
<comment type="catalytic activity">
    <reaction evidence="1 10 11">
        <text>D-ribulose 5-phosphate = D-xylulose 5-phosphate</text>
        <dbReference type="Rhea" id="RHEA:13677"/>
        <dbReference type="ChEBI" id="CHEBI:57737"/>
        <dbReference type="ChEBI" id="CHEBI:58121"/>
        <dbReference type="EC" id="5.1.3.1"/>
    </reaction>
</comment>
<keyword evidence="8 10" id="KW-0479">Metal-binding</keyword>
<dbReference type="FunFam" id="3.20.20.70:FF:000004">
    <property type="entry name" value="Ribulose-phosphate 3-epimerase"/>
    <property type="match status" value="1"/>
</dbReference>
<feature type="binding site" evidence="14">
    <location>
        <position position="175"/>
    </location>
    <ligand>
        <name>substrate</name>
    </ligand>
</feature>
<comment type="function">
    <text evidence="10">Catalyzes the reversible epimerization of D-ribulose 5-phosphate to D-xylulose 5-phosphate.</text>
</comment>
<evidence type="ECO:0000313" key="15">
    <source>
        <dbReference type="EMBL" id="AVP87438.1"/>
    </source>
</evidence>
<keyword evidence="13" id="KW-0170">Cobalt</keyword>
<comment type="cofactor">
    <cofactor evidence="2">
        <name>Mn(2+)</name>
        <dbReference type="ChEBI" id="CHEBI:29035"/>
    </cofactor>
</comment>
<keyword evidence="9 10" id="KW-0413">Isomerase</keyword>
<organism evidence="15 16">
    <name type="scientific">Candidatus Phycorickettsia trachydisci</name>
    <dbReference type="NCBI Taxonomy" id="2115978"/>
    <lineage>
        <taxon>Bacteria</taxon>
        <taxon>Pseudomonadati</taxon>
        <taxon>Pseudomonadota</taxon>
        <taxon>Alphaproteobacteria</taxon>
        <taxon>Rickettsiales</taxon>
        <taxon>Rickettsiaceae</taxon>
        <taxon>Candidatus Phycorickettsia</taxon>
    </lineage>
</organism>
<comment type="cofactor">
    <cofactor evidence="10 13">
        <name>a divalent metal cation</name>
        <dbReference type="ChEBI" id="CHEBI:60240"/>
    </cofactor>
    <text evidence="10 13">Binds 1 divalent metal cation per subunit.</text>
</comment>
<feature type="binding site" evidence="10 13">
    <location>
        <position position="34"/>
    </location>
    <ligand>
        <name>a divalent metal cation</name>
        <dbReference type="ChEBI" id="CHEBI:60240"/>
    </ligand>
</feature>
<evidence type="ECO:0000256" key="11">
    <source>
        <dbReference type="PIRNR" id="PIRNR001461"/>
    </source>
</evidence>
<dbReference type="PROSITE" id="PS01086">
    <property type="entry name" value="RIBUL_P_3_EPIMER_2"/>
    <property type="match status" value="1"/>
</dbReference>
<dbReference type="GO" id="GO:0006098">
    <property type="term" value="P:pentose-phosphate shunt"/>
    <property type="evidence" value="ECO:0007669"/>
    <property type="project" value="UniProtKB-UniRule"/>
</dbReference>
<reference evidence="15 16" key="1">
    <citation type="submission" date="2018-03" db="EMBL/GenBank/DDBJ databases">
        <title>A gene transfer event suggests a long-term partnership between eustigmatophyte algae and a novel lineage of endosymbiotic bacteria.</title>
        <authorList>
            <person name="Yurchenko T."/>
            <person name="Sevcikova T."/>
            <person name="Pribyl P."/>
            <person name="El Karkouri K."/>
            <person name="Klimes V."/>
            <person name="Amaral R."/>
            <person name="Zbrankova V."/>
            <person name="Kim E."/>
            <person name="Raoult D."/>
            <person name="Santos L.M.A."/>
            <person name="Elias M."/>
        </authorList>
    </citation>
    <scope>NUCLEOTIDE SEQUENCE [LARGE SCALE GENOMIC DNA]</scope>
    <source>
        <strain evidence="15">CCALA 838</strain>
    </source>
</reference>
<dbReference type="InterPro" id="IPR000056">
    <property type="entry name" value="Ribul_P_3_epim-like"/>
</dbReference>
<comment type="cofactor">
    <cofactor evidence="5">
        <name>Fe(2+)</name>
        <dbReference type="ChEBI" id="CHEBI:29033"/>
    </cofactor>
</comment>
<dbReference type="OrthoDB" id="1645589at2"/>
<dbReference type="InterPro" id="IPR026019">
    <property type="entry name" value="Ribul_P_3_epim"/>
</dbReference>
<feature type="binding site" evidence="10 14">
    <location>
        <position position="67"/>
    </location>
    <ligand>
        <name>substrate</name>
    </ligand>
</feature>
<evidence type="ECO:0000256" key="13">
    <source>
        <dbReference type="PIRSR" id="PIRSR001461-2"/>
    </source>
</evidence>
<dbReference type="GO" id="GO:0005737">
    <property type="term" value="C:cytoplasm"/>
    <property type="evidence" value="ECO:0007669"/>
    <property type="project" value="UniProtKB-ARBA"/>
</dbReference>
<keyword evidence="16" id="KW-1185">Reference proteome</keyword>
<dbReference type="Pfam" id="PF00834">
    <property type="entry name" value="Ribul_P_3_epim"/>
    <property type="match status" value="1"/>
</dbReference>
<evidence type="ECO:0000313" key="16">
    <source>
        <dbReference type="Proteomes" id="UP000241762"/>
    </source>
</evidence>
<feature type="binding site" evidence="10 13">
    <location>
        <position position="173"/>
    </location>
    <ligand>
        <name>a divalent metal cation</name>
        <dbReference type="ChEBI" id="CHEBI:60240"/>
    </ligand>
</feature>
<dbReference type="RefSeq" id="WP_106874300.1">
    <property type="nucleotide sequence ID" value="NZ_CP027845.1"/>
</dbReference>
<proteinExistence type="inferred from homology"/>
<evidence type="ECO:0000256" key="5">
    <source>
        <dbReference type="ARBA" id="ARBA00001954"/>
    </source>
</evidence>
<dbReference type="GO" id="GO:0004750">
    <property type="term" value="F:D-ribulose-phosphate 3-epimerase activity"/>
    <property type="evidence" value="ECO:0007669"/>
    <property type="project" value="UniProtKB-UniRule"/>
</dbReference>
<dbReference type="GO" id="GO:0019323">
    <property type="term" value="P:pentose catabolic process"/>
    <property type="evidence" value="ECO:0007669"/>
    <property type="project" value="UniProtKB-UniRule"/>
</dbReference>
<dbReference type="InterPro" id="IPR011060">
    <property type="entry name" value="RibuloseP-bd_barrel"/>
</dbReference>
<dbReference type="EMBL" id="CP027845">
    <property type="protein sequence ID" value="AVP87438.1"/>
    <property type="molecule type" value="Genomic_DNA"/>
</dbReference>
<evidence type="ECO:0000256" key="14">
    <source>
        <dbReference type="PIRSR" id="PIRSR001461-3"/>
    </source>
</evidence>
<evidence type="ECO:0000256" key="2">
    <source>
        <dbReference type="ARBA" id="ARBA00001936"/>
    </source>
</evidence>
<feature type="active site" description="Proton donor" evidence="10 12">
    <location>
        <position position="173"/>
    </location>
</feature>
<dbReference type="NCBIfam" id="TIGR01163">
    <property type="entry name" value="rpe"/>
    <property type="match status" value="1"/>
</dbReference>
<evidence type="ECO:0000256" key="6">
    <source>
        <dbReference type="ARBA" id="ARBA00009541"/>
    </source>
</evidence>
<dbReference type="Proteomes" id="UP000241762">
    <property type="component" value="Chromosome"/>
</dbReference>
<dbReference type="HAMAP" id="MF_02227">
    <property type="entry name" value="RPE"/>
    <property type="match status" value="1"/>
</dbReference>
<dbReference type="GO" id="GO:0046872">
    <property type="term" value="F:metal ion binding"/>
    <property type="evidence" value="ECO:0007669"/>
    <property type="project" value="UniProtKB-UniRule"/>
</dbReference>
<accession>A0A2P1P834</accession>
<feature type="active site" description="Proton acceptor" evidence="10 12">
    <location>
        <position position="36"/>
    </location>
</feature>